<name>A0A4R6SDR2_LABRH</name>
<dbReference type="RefSeq" id="WP_133851138.1">
    <property type="nucleotide sequence ID" value="NZ_SNXZ01000003.1"/>
</dbReference>
<protein>
    <submittedName>
        <fullName evidence="2">Uncharacterized protein</fullName>
    </submittedName>
</protein>
<dbReference type="EMBL" id="SNXZ01000003">
    <property type="protein sequence ID" value="TDP98022.1"/>
    <property type="molecule type" value="Genomic_DNA"/>
</dbReference>
<keyword evidence="1" id="KW-1133">Transmembrane helix</keyword>
<dbReference type="AlphaFoldDB" id="A0A4R6SDR2"/>
<keyword evidence="3" id="KW-1185">Reference proteome</keyword>
<gene>
    <name evidence="2" type="ORF">EV186_1031002</name>
</gene>
<evidence type="ECO:0000313" key="2">
    <source>
        <dbReference type="EMBL" id="TDP98022.1"/>
    </source>
</evidence>
<organism evidence="2 3">
    <name type="scientific">Labedaea rhizosphaerae</name>
    <dbReference type="NCBI Taxonomy" id="598644"/>
    <lineage>
        <taxon>Bacteria</taxon>
        <taxon>Bacillati</taxon>
        <taxon>Actinomycetota</taxon>
        <taxon>Actinomycetes</taxon>
        <taxon>Pseudonocardiales</taxon>
        <taxon>Pseudonocardiaceae</taxon>
        <taxon>Labedaea</taxon>
    </lineage>
</organism>
<sequence>MRGLVVLQAMSLFTAVAGMIMQIAAGIDYPTVPPGPIILGVVGIALLAVRRAWVPVVGVLAPLVITVGGVIEGSSWGRLADPGEFGQFLGTALQWIGMLTAIAFGVAVVLRSRAGTTAAV</sequence>
<comment type="caution">
    <text evidence="2">The sequence shown here is derived from an EMBL/GenBank/DDBJ whole genome shotgun (WGS) entry which is preliminary data.</text>
</comment>
<reference evidence="2 3" key="1">
    <citation type="submission" date="2019-03" db="EMBL/GenBank/DDBJ databases">
        <title>Genomic Encyclopedia of Type Strains, Phase IV (KMG-IV): sequencing the most valuable type-strain genomes for metagenomic binning, comparative biology and taxonomic classification.</title>
        <authorList>
            <person name="Goeker M."/>
        </authorList>
    </citation>
    <scope>NUCLEOTIDE SEQUENCE [LARGE SCALE GENOMIC DNA]</scope>
    <source>
        <strain evidence="2 3">DSM 45361</strain>
    </source>
</reference>
<dbReference type="Proteomes" id="UP000295444">
    <property type="component" value="Unassembled WGS sequence"/>
</dbReference>
<keyword evidence="1" id="KW-0812">Transmembrane</keyword>
<accession>A0A4R6SDR2</accession>
<feature type="transmembrane region" description="Helical" evidence="1">
    <location>
        <begin position="36"/>
        <end position="53"/>
    </location>
</feature>
<evidence type="ECO:0000313" key="3">
    <source>
        <dbReference type="Proteomes" id="UP000295444"/>
    </source>
</evidence>
<keyword evidence="1" id="KW-0472">Membrane</keyword>
<evidence type="ECO:0000256" key="1">
    <source>
        <dbReference type="SAM" id="Phobius"/>
    </source>
</evidence>
<feature type="transmembrane region" description="Helical" evidence="1">
    <location>
        <begin position="60"/>
        <end position="80"/>
    </location>
</feature>
<dbReference type="OrthoDB" id="3638123at2"/>
<feature type="transmembrane region" description="Helical" evidence="1">
    <location>
        <begin position="92"/>
        <end position="110"/>
    </location>
</feature>
<proteinExistence type="predicted"/>